<dbReference type="InterPro" id="IPR013783">
    <property type="entry name" value="Ig-like_fold"/>
</dbReference>
<feature type="domain" description="Cohesin" evidence="2">
    <location>
        <begin position="379"/>
        <end position="513"/>
    </location>
</feature>
<dbReference type="Pfam" id="PF00963">
    <property type="entry name" value="Cohesin"/>
    <property type="match status" value="7"/>
</dbReference>
<dbReference type="InterPro" id="IPR008965">
    <property type="entry name" value="CBM2/CBM3_carb-bd_dom_sf"/>
</dbReference>
<feature type="domain" description="Cohesin" evidence="2">
    <location>
        <begin position="89"/>
        <end position="223"/>
    </location>
</feature>
<dbReference type="InterPro" id="IPR002102">
    <property type="entry name" value="Cohesin_dom"/>
</dbReference>
<dbReference type="Proteomes" id="UP000029736">
    <property type="component" value="Unassembled WGS sequence"/>
</dbReference>
<dbReference type="Pfam" id="PF13573">
    <property type="entry name" value="SprB"/>
    <property type="match status" value="8"/>
</dbReference>
<evidence type="ECO:0000313" key="4">
    <source>
        <dbReference type="Proteomes" id="UP000029736"/>
    </source>
</evidence>
<organism evidence="3 4">
    <name type="scientific">Phaeodactylibacter xiamenensis</name>
    <dbReference type="NCBI Taxonomy" id="1524460"/>
    <lineage>
        <taxon>Bacteria</taxon>
        <taxon>Pseudomonadati</taxon>
        <taxon>Bacteroidota</taxon>
        <taxon>Saprospiria</taxon>
        <taxon>Saprospirales</taxon>
        <taxon>Haliscomenobacteraceae</taxon>
        <taxon>Phaeodactylibacter</taxon>
    </lineage>
</organism>
<evidence type="ECO:0000259" key="2">
    <source>
        <dbReference type="Pfam" id="PF00963"/>
    </source>
</evidence>
<dbReference type="Pfam" id="PF13585">
    <property type="entry name" value="CHU_C"/>
    <property type="match status" value="1"/>
</dbReference>
<feature type="domain" description="Cohesin" evidence="2">
    <location>
        <begin position="524"/>
        <end position="647"/>
    </location>
</feature>
<dbReference type="InterPro" id="IPR026341">
    <property type="entry name" value="T9SS_type_B"/>
</dbReference>
<sequence>MAGNIANPSPGFVTINWFENSLTPITLPNGSVLLEVCFDAIGSGTTDVEITSDVAAIEFSDINENVIPLVSNDGTVTINGGPPPTGDLTLTVEDATVNQGDNVCLALEIDNFEDLIGMSFTVSYNASQLSYTGVSNLNSNLPGFSVAGNIANPSPGFVTINWFENSLTPITLPNGSVLLEVCFDAIGSGTTDVEITSDVAAIEFSDINENVIPLVSNDGTVTINGGPPPTGDLTLTVEDATVNQGDNVCLALEIDNFEDLIGMSFTVSYNASQLSYTGVSNLNSNLPGFSVAGNIANPSPGFVTINWFENSLTPITLPNGSVLLEVCFDAIGSGTTDVEITSDVAAIEFSDINENVIPLVSNDGTVTINGGAPPTGDLTLTVGNASANQGQTVCVPVTVDNFTDLVGMSFTVSYDESLLTYTNVQNLTGNLPGFSVAGNIGNPGPGQVTVNWFENSLTPTSLPNGTVLFEVCFEALGGGSAAVDITSEVAAIEFSDADENVIPPVIDNGTITISGDPAPTGLFLTIDDQTVDPGDQFCTSVKAFNFEDVVGMSFTISYNPNVLALDDITSLTSNLPGFTEAANIGTPSAGFITVNWFENSLTPTDLPDGEVLFDICFTATGSGITSDIEFTSDVAAIEFSDANEDIIPFGSDPGTITFTGVTTDLTLTAGSIDVGPAESFCVPVTVQNFEDIVGMSFTLNYDETHLSFDQVTNLTTNLTGFTTAGNIGNPSAGFITVNWFENSLIPTSLPDNEVLFEVCFTALGVDGSCSDLEFTSDVAAIEFSDADENVIPAFFEDGTVCIEDGVPGQVQVEVGDASVDLDAAVCVPVSVDAFTDITDFGFTLEYDANELQFDNLNAITSMLPNFTAANINTSTPGVISISWSGAAATLANGTVLFDLCFTAIGTEDTCSDVVITGSAEPINFTSSTLGSLSFSGEEGTICINSAFDGFRLSIPDQTVQPGDQVCVPVNVLNFLDVVGFAFTINYDQTQLSFQNISNLNPSIPDFSLAGNFGTPTQIGAGNISVNWFSQSITPVNLPNGAALFEICFTAIGDDGDMSDITFSSSVTPIEISDSNGDVIPFNSLPGTITISAVQPPSIAQVNITDVDCFGENTGAIALTVNGGTGGPYSYNWNNNATTATINNLAAGNYTVTVTDMGSGGLTTTATYTVDGPSSAVSLSGGVTAPTCLNGTNGAINLNISGGNPGYTISWDSGIQSGQTNPSNLPGGTYCVTVTDENGCTAENCYNVPNGTGQGGTINSTVEDESCAGENDGSIALSVSGAVGTANYFWSTAPGVPGASTLNNLSPGTYSVTVLDDASCQSTASFQIDDASPINLLEGVTDVSCAGEATGVINLAVSGGNGGFSYSWSGPNNFSSNQSLVANLVAGQYTVVVTDVNNCTASEVYTIDEPNAALAVQNIDATPIDQGLDGAVNLQVNGGTMPYTYSWTGPGNFNSSASSLVNLNEQGEYCVTITDANDCTTTACVAVEQVLRINSNITDACFGEATGAIELNADGGVPPYTYAWTGTTATGATATGLTAGSYSVTVTDSNNETASMTFIVDESPEINFNPTLIPVTGSSTNTNGSITLNATGGTSPLTYQWSGPNGFSANDPSITNLGTGEYCVTITDNNFNNICSKDTCFNVYFADPMGAPEITAVGTTCSNTEDGSLEIQINGGVPNYTIEITDSEGQVTPYTATDNTFTVNDLPPGSTMIVITDLLGSETTTTISIPSPAPLQVQAPDYRHATEGNCNGQISVSISGGTPQYTVNWNNGSIGASIGGLCADQWYVPTVTDANGCIIEVDSIFINNFDVQVGDVEFTSCPDDTNGAIDIDVVGGDPNYTFVWNDANGNQVSNMEDPTGLIAGTYTLIITEASGNMLTRQVVIETESALAVAITSEENYNGFDVSCPDAADGALSATATGSSGYLYEWTNVETSMLVGTGQNIEDLPAGTYQLMVQDEVGCTSTNQIELTAPDTIEVEAFIQDVLCHDGRNGAITANVDGGIEPLDYFWSNGGFGNRITQLEPAAYSVTVLDGNNCQQTATFEVENPEPITVTFETEPATEGCNGSVEAIVDGGTGPYTFNWGQSDLQDAQLLDLCFGEYFLQVRDRNGCLSENTSVRVEDRRFPCFSDRIILTPDNDGANEEFIILCVNEFPDNHLQIFNRWGQLVFEANNYDNTWNGVTQDGAPLPEGPYYYVLDYTDPEGNPRQQRGSLTILRED</sequence>
<dbReference type="NCBIfam" id="TIGR04131">
    <property type="entry name" value="Bac_Flav_CTERM"/>
    <property type="match status" value="1"/>
</dbReference>
<comment type="caution">
    <text evidence="3">The sequence shown here is derived from an EMBL/GenBank/DDBJ whole genome shotgun (WGS) entry which is preliminary data.</text>
</comment>
<dbReference type="Gene3D" id="2.60.40.10">
    <property type="entry name" value="Immunoglobulins"/>
    <property type="match status" value="3"/>
</dbReference>
<protein>
    <recommendedName>
        <fullName evidence="2">Cohesin domain-containing protein</fullName>
    </recommendedName>
</protein>
<name>A0A098S7S8_9BACT</name>
<reference evidence="3 4" key="1">
    <citation type="journal article" date="2014" name="Int. J. Syst. Evol. Microbiol.">
        <title>Phaeodactylibacter xiamenensis gen. nov., sp. nov., a member of the family Saprospiraceae isolated from the marine alga Phaeodactylum tricornutum.</title>
        <authorList>
            <person name="Chen Z.Jr."/>
            <person name="Lei X."/>
            <person name="Lai Q."/>
            <person name="Li Y."/>
            <person name="Zhang B."/>
            <person name="Zhang J."/>
            <person name="Zhang H."/>
            <person name="Yang L."/>
            <person name="Zheng W."/>
            <person name="Tian Y."/>
            <person name="Yu Z."/>
            <person name="Xu H.Jr."/>
            <person name="Zheng T."/>
        </authorList>
    </citation>
    <scope>NUCLEOTIDE SEQUENCE [LARGE SCALE GENOMIC DNA]</scope>
    <source>
        <strain evidence="3 4">KD52</strain>
    </source>
</reference>
<evidence type="ECO:0000256" key="1">
    <source>
        <dbReference type="SAM" id="MobiDB-lite"/>
    </source>
</evidence>
<dbReference type="GO" id="GO:0000272">
    <property type="term" value="P:polysaccharide catabolic process"/>
    <property type="evidence" value="ECO:0007669"/>
    <property type="project" value="InterPro"/>
</dbReference>
<feature type="region of interest" description="Disordered" evidence="1">
    <location>
        <begin position="2199"/>
        <end position="2218"/>
    </location>
</feature>
<evidence type="ECO:0000313" key="3">
    <source>
        <dbReference type="EMBL" id="KGE88150.1"/>
    </source>
</evidence>
<dbReference type="STRING" id="1524460.IX84_09990"/>
<feature type="domain" description="Cohesin" evidence="2">
    <location>
        <begin position="234"/>
        <end position="368"/>
    </location>
</feature>
<accession>A0A098S7S8</accession>
<dbReference type="SUPFAM" id="SSF49384">
    <property type="entry name" value="Carbohydrate-binding domain"/>
    <property type="match status" value="7"/>
</dbReference>
<feature type="domain" description="Cohesin" evidence="2">
    <location>
        <begin position="667"/>
        <end position="800"/>
    </location>
</feature>
<dbReference type="Gene3D" id="2.60.40.740">
    <property type="match status" value="3"/>
</dbReference>
<dbReference type="OrthoDB" id="9805017at2"/>
<dbReference type="InterPro" id="IPR025667">
    <property type="entry name" value="SprB_repeat"/>
</dbReference>
<keyword evidence="4" id="KW-1185">Reference proteome</keyword>
<dbReference type="RefSeq" id="WP_044219370.1">
    <property type="nucleotide sequence ID" value="NZ_JPOS01000020.1"/>
</dbReference>
<gene>
    <name evidence="3" type="ORF">IX84_09990</name>
</gene>
<dbReference type="CDD" id="cd08547">
    <property type="entry name" value="Type_II_cohesin"/>
    <property type="match status" value="6"/>
</dbReference>
<proteinExistence type="predicted"/>
<dbReference type="GO" id="GO:0030246">
    <property type="term" value="F:carbohydrate binding"/>
    <property type="evidence" value="ECO:0007669"/>
    <property type="project" value="InterPro"/>
</dbReference>
<dbReference type="EMBL" id="JPOS01000020">
    <property type="protein sequence ID" value="KGE88150.1"/>
    <property type="molecule type" value="Genomic_DNA"/>
</dbReference>
<feature type="domain" description="Cohesin" evidence="2">
    <location>
        <begin position="810"/>
        <end position="917"/>
    </location>
</feature>
<feature type="domain" description="Cohesin" evidence="2">
    <location>
        <begin position="952"/>
        <end position="1066"/>
    </location>
</feature>
<dbReference type="Gene3D" id="2.60.40.680">
    <property type="match status" value="8"/>
</dbReference>